<evidence type="ECO:0000256" key="1">
    <source>
        <dbReference type="ARBA" id="ARBA00010364"/>
    </source>
</evidence>
<dbReference type="Gene3D" id="3.30.1200.10">
    <property type="entry name" value="YggU-like"/>
    <property type="match status" value="1"/>
</dbReference>
<comment type="similarity">
    <text evidence="1 2">Belongs to the UPF0235 family.</text>
</comment>
<dbReference type="GO" id="GO:0005737">
    <property type="term" value="C:cytoplasm"/>
    <property type="evidence" value="ECO:0007669"/>
    <property type="project" value="TreeGrafter"/>
</dbReference>
<dbReference type="SUPFAM" id="SSF69786">
    <property type="entry name" value="YggU-like"/>
    <property type="match status" value="1"/>
</dbReference>
<organism evidence="3 4">
    <name type="scientific">Candidatus Muproteobacteria bacterium RBG_16_60_9</name>
    <dbReference type="NCBI Taxonomy" id="1817755"/>
    <lineage>
        <taxon>Bacteria</taxon>
        <taxon>Pseudomonadati</taxon>
        <taxon>Pseudomonadota</taxon>
        <taxon>Candidatus Muproteobacteria</taxon>
    </lineage>
</organism>
<accession>A0A1F6V8I4</accession>
<dbReference type="EMBL" id="MFSP01000099">
    <property type="protein sequence ID" value="OGI65953.1"/>
    <property type="molecule type" value="Genomic_DNA"/>
</dbReference>
<sequence>MTASSAIRLRLKVVPKAAANRIAGWIGDSLKVRVRAAPERGKANAAVLDLLATALDVKRERIQLVAGQSSARKTVEILGLTEAELQKRLRPAAGVFKAKS</sequence>
<evidence type="ECO:0000313" key="4">
    <source>
        <dbReference type="Proteomes" id="UP000179076"/>
    </source>
</evidence>
<evidence type="ECO:0000256" key="2">
    <source>
        <dbReference type="HAMAP-Rule" id="MF_00634"/>
    </source>
</evidence>
<protein>
    <recommendedName>
        <fullName evidence="2">UPF0235 protein A2W18_00120</fullName>
    </recommendedName>
</protein>
<dbReference type="Pfam" id="PF02594">
    <property type="entry name" value="DUF167"/>
    <property type="match status" value="1"/>
</dbReference>
<comment type="caution">
    <text evidence="3">The sequence shown here is derived from an EMBL/GenBank/DDBJ whole genome shotgun (WGS) entry which is preliminary data.</text>
</comment>
<dbReference type="InterPro" id="IPR036591">
    <property type="entry name" value="YggU-like_sf"/>
</dbReference>
<dbReference type="PANTHER" id="PTHR13420">
    <property type="entry name" value="UPF0235 PROTEIN C15ORF40"/>
    <property type="match status" value="1"/>
</dbReference>
<gene>
    <name evidence="3" type="ORF">A2W18_00120</name>
</gene>
<evidence type="ECO:0000313" key="3">
    <source>
        <dbReference type="EMBL" id="OGI65953.1"/>
    </source>
</evidence>
<dbReference type="InterPro" id="IPR003746">
    <property type="entry name" value="DUF167"/>
</dbReference>
<proteinExistence type="inferred from homology"/>
<name>A0A1F6V8I4_9PROT</name>
<dbReference type="AlphaFoldDB" id="A0A1F6V8I4"/>
<reference evidence="3 4" key="1">
    <citation type="journal article" date="2016" name="Nat. Commun.">
        <title>Thousands of microbial genomes shed light on interconnected biogeochemical processes in an aquifer system.</title>
        <authorList>
            <person name="Anantharaman K."/>
            <person name="Brown C.T."/>
            <person name="Hug L.A."/>
            <person name="Sharon I."/>
            <person name="Castelle C.J."/>
            <person name="Probst A.J."/>
            <person name="Thomas B.C."/>
            <person name="Singh A."/>
            <person name="Wilkins M.J."/>
            <person name="Karaoz U."/>
            <person name="Brodie E.L."/>
            <person name="Williams K.H."/>
            <person name="Hubbard S.S."/>
            <person name="Banfield J.F."/>
        </authorList>
    </citation>
    <scope>NUCLEOTIDE SEQUENCE [LARGE SCALE GENOMIC DNA]</scope>
</reference>
<dbReference type="NCBIfam" id="TIGR00251">
    <property type="entry name" value="DUF167 family protein"/>
    <property type="match status" value="1"/>
</dbReference>
<dbReference type="SMART" id="SM01152">
    <property type="entry name" value="DUF167"/>
    <property type="match status" value="1"/>
</dbReference>
<dbReference type="HAMAP" id="MF_00634">
    <property type="entry name" value="UPF0235"/>
    <property type="match status" value="1"/>
</dbReference>
<dbReference type="PANTHER" id="PTHR13420:SF7">
    <property type="entry name" value="UPF0235 PROTEIN C15ORF40"/>
    <property type="match status" value="1"/>
</dbReference>
<dbReference type="Proteomes" id="UP000179076">
    <property type="component" value="Unassembled WGS sequence"/>
</dbReference>